<dbReference type="EMBL" id="UOFS01000039">
    <property type="protein sequence ID" value="VAW99101.1"/>
    <property type="molecule type" value="Genomic_DNA"/>
</dbReference>
<proteinExistence type="inferred from homology"/>
<dbReference type="InterPro" id="IPR001977">
    <property type="entry name" value="Depp_CoAkinase"/>
</dbReference>
<organism evidence="3">
    <name type="scientific">hydrothermal vent metagenome</name>
    <dbReference type="NCBI Taxonomy" id="652676"/>
    <lineage>
        <taxon>unclassified sequences</taxon>
        <taxon>metagenomes</taxon>
        <taxon>ecological metagenomes</taxon>
    </lineage>
</organism>
<dbReference type="HAMAP" id="MF_00376">
    <property type="entry name" value="Dephospho_CoA_kinase"/>
    <property type="match status" value="1"/>
</dbReference>
<dbReference type="GO" id="GO:0004140">
    <property type="term" value="F:dephospho-CoA kinase activity"/>
    <property type="evidence" value="ECO:0007669"/>
    <property type="project" value="UniProtKB-EC"/>
</dbReference>
<keyword evidence="2" id="KW-0067">ATP-binding</keyword>
<accession>A0A3B1A4U5</accession>
<dbReference type="Pfam" id="PF01121">
    <property type="entry name" value="CoaE"/>
    <property type="match status" value="1"/>
</dbReference>
<dbReference type="PANTHER" id="PTHR10695:SF46">
    <property type="entry name" value="BIFUNCTIONAL COENZYME A SYNTHASE-RELATED"/>
    <property type="match status" value="1"/>
</dbReference>
<dbReference type="GO" id="GO:0005524">
    <property type="term" value="F:ATP binding"/>
    <property type="evidence" value="ECO:0007669"/>
    <property type="project" value="UniProtKB-KW"/>
</dbReference>
<dbReference type="SUPFAM" id="SSF52540">
    <property type="entry name" value="P-loop containing nucleoside triphosphate hydrolases"/>
    <property type="match status" value="1"/>
</dbReference>
<dbReference type="NCBIfam" id="TIGR00152">
    <property type="entry name" value="dephospho-CoA kinase"/>
    <property type="match status" value="1"/>
</dbReference>
<evidence type="ECO:0000256" key="2">
    <source>
        <dbReference type="ARBA" id="ARBA00022840"/>
    </source>
</evidence>
<dbReference type="GO" id="GO:0015937">
    <property type="term" value="P:coenzyme A biosynthetic process"/>
    <property type="evidence" value="ECO:0007669"/>
    <property type="project" value="InterPro"/>
</dbReference>
<dbReference type="EC" id="2.7.1.24" evidence="3"/>
<gene>
    <name evidence="3" type="ORF">MNBD_GAMMA22-1429</name>
</gene>
<name>A0A3B1A4U5_9ZZZZ</name>
<dbReference type="PANTHER" id="PTHR10695">
    <property type="entry name" value="DEPHOSPHO-COA KINASE-RELATED"/>
    <property type="match status" value="1"/>
</dbReference>
<dbReference type="AlphaFoldDB" id="A0A3B1A4U5"/>
<keyword evidence="1" id="KW-0547">Nucleotide-binding</keyword>
<dbReference type="CDD" id="cd02022">
    <property type="entry name" value="DPCK"/>
    <property type="match status" value="1"/>
</dbReference>
<dbReference type="InterPro" id="IPR027417">
    <property type="entry name" value="P-loop_NTPase"/>
</dbReference>
<evidence type="ECO:0000256" key="1">
    <source>
        <dbReference type="ARBA" id="ARBA00022741"/>
    </source>
</evidence>
<keyword evidence="3" id="KW-0808">Transferase</keyword>
<reference evidence="3" key="1">
    <citation type="submission" date="2018-06" db="EMBL/GenBank/DDBJ databases">
        <authorList>
            <person name="Zhirakovskaya E."/>
        </authorList>
    </citation>
    <scope>NUCLEOTIDE SEQUENCE</scope>
</reference>
<sequence length="213" mass="24516">MLIIGLTGGIACGKTQVSRYFENLGIPVIDTDIISRNLVEPNSPALTEIIDIFGDDIIDQNKNLKRHRLREIIFNSTERRQQLEAILHPKIHAAVLQQLTSLTQKNKANPNKVPYTVIVIPLLLETKSNYPIDRILLVDCAEQQQIERTMLRDNISREQSLAIIANQISRTERISKVDDVIENNSDLDFCYSQIKNYHEKYLILSQSNRYKFK</sequence>
<protein>
    <submittedName>
        <fullName evidence="3">Dephospho-CoA kinase</fullName>
        <ecNumber evidence="3">2.7.1.24</ecNumber>
    </submittedName>
</protein>
<keyword evidence="3" id="KW-0418">Kinase</keyword>
<evidence type="ECO:0000313" key="3">
    <source>
        <dbReference type="EMBL" id="VAW99101.1"/>
    </source>
</evidence>
<dbReference type="Gene3D" id="3.40.50.300">
    <property type="entry name" value="P-loop containing nucleotide triphosphate hydrolases"/>
    <property type="match status" value="1"/>
</dbReference>
<dbReference type="PROSITE" id="PS51219">
    <property type="entry name" value="DPCK"/>
    <property type="match status" value="1"/>
</dbReference>